<dbReference type="EMBL" id="WAAG01024159">
    <property type="protein sequence ID" value="NWH99346.1"/>
    <property type="molecule type" value="Genomic_DNA"/>
</dbReference>
<dbReference type="GO" id="GO:0035613">
    <property type="term" value="F:RNA stem-loop binding"/>
    <property type="evidence" value="ECO:0007669"/>
    <property type="project" value="TreeGrafter"/>
</dbReference>
<keyword evidence="9" id="KW-1185">Reference proteome</keyword>
<dbReference type="PROSITE" id="PS50994">
    <property type="entry name" value="INTEGRASE"/>
    <property type="match status" value="1"/>
</dbReference>
<dbReference type="AlphaFoldDB" id="A0A850YY87"/>
<dbReference type="Pfam" id="PF00665">
    <property type="entry name" value="rve"/>
    <property type="match status" value="1"/>
</dbReference>
<dbReference type="SUPFAM" id="SSF53098">
    <property type="entry name" value="Ribonuclease H-like"/>
    <property type="match status" value="1"/>
</dbReference>
<proteinExistence type="predicted"/>
<protein>
    <submittedName>
        <fullName evidence="8">POK19 protein</fullName>
    </submittedName>
</protein>
<feature type="non-terminal residue" evidence="8">
    <location>
        <position position="64"/>
    </location>
</feature>
<keyword evidence="3" id="KW-0540">Nuclease</keyword>
<evidence type="ECO:0000256" key="1">
    <source>
        <dbReference type="ARBA" id="ARBA00022679"/>
    </source>
</evidence>
<name>A0A850YY87_9PASS</name>
<dbReference type="Gene3D" id="3.30.420.10">
    <property type="entry name" value="Ribonuclease H-like superfamily/Ribonuclease H"/>
    <property type="match status" value="1"/>
</dbReference>
<accession>A0A850YY87</accession>
<comment type="caution">
    <text evidence="8">The sequence shown here is derived from an EMBL/GenBank/DDBJ whole genome shotgun (WGS) entry which is preliminary data.</text>
</comment>
<keyword evidence="5" id="KW-0378">Hydrolase</keyword>
<keyword evidence="2" id="KW-0548">Nucleotidyltransferase</keyword>
<dbReference type="GO" id="GO:0016787">
    <property type="term" value="F:hydrolase activity"/>
    <property type="evidence" value="ECO:0007669"/>
    <property type="project" value="UniProtKB-KW"/>
</dbReference>
<organism evidence="8 9">
    <name type="scientific">Tichodroma muraria</name>
    <dbReference type="NCBI Taxonomy" id="237442"/>
    <lineage>
        <taxon>Eukaryota</taxon>
        <taxon>Metazoa</taxon>
        <taxon>Chordata</taxon>
        <taxon>Craniata</taxon>
        <taxon>Vertebrata</taxon>
        <taxon>Euteleostomi</taxon>
        <taxon>Archelosauria</taxon>
        <taxon>Archosauria</taxon>
        <taxon>Dinosauria</taxon>
        <taxon>Saurischia</taxon>
        <taxon>Theropoda</taxon>
        <taxon>Coelurosauria</taxon>
        <taxon>Aves</taxon>
        <taxon>Neognathae</taxon>
        <taxon>Neoaves</taxon>
        <taxon>Telluraves</taxon>
        <taxon>Australaves</taxon>
        <taxon>Passeriformes</taxon>
        <taxon>Sittidae</taxon>
        <taxon>Tichodroma</taxon>
    </lineage>
</organism>
<dbReference type="GO" id="GO:0004519">
    <property type="term" value="F:endonuclease activity"/>
    <property type="evidence" value="ECO:0007669"/>
    <property type="project" value="UniProtKB-KW"/>
</dbReference>
<evidence type="ECO:0000256" key="3">
    <source>
        <dbReference type="ARBA" id="ARBA00022722"/>
    </source>
</evidence>
<evidence type="ECO:0000256" key="2">
    <source>
        <dbReference type="ARBA" id="ARBA00022695"/>
    </source>
</evidence>
<reference evidence="8" key="1">
    <citation type="submission" date="2019-09" db="EMBL/GenBank/DDBJ databases">
        <title>Bird 10,000 Genomes (B10K) Project - Family phase.</title>
        <authorList>
            <person name="Zhang G."/>
        </authorList>
    </citation>
    <scope>NUCLEOTIDE SEQUENCE</scope>
    <source>
        <strain evidence="8">B10K-DU-012-47</strain>
    </source>
</reference>
<dbReference type="OrthoDB" id="9386368at2759"/>
<dbReference type="InterPro" id="IPR012337">
    <property type="entry name" value="RNaseH-like_sf"/>
</dbReference>
<dbReference type="InterPro" id="IPR001584">
    <property type="entry name" value="Integrase_cat-core"/>
</dbReference>
<feature type="non-terminal residue" evidence="8">
    <location>
        <position position="1"/>
    </location>
</feature>
<evidence type="ECO:0000313" key="8">
    <source>
        <dbReference type="EMBL" id="NWH99346.1"/>
    </source>
</evidence>
<sequence length="64" mass="7172">NHIRQHLLQAFASLGAPQEIKTANSPTYIAESLTKFLIDWGVRHSFGIPYSSTVQAIVERTHHS</sequence>
<dbReference type="PANTHER" id="PTHR41694">
    <property type="entry name" value="ENDOGENOUS RETROVIRUS GROUP K MEMBER POL PROTEIN"/>
    <property type="match status" value="1"/>
</dbReference>
<evidence type="ECO:0000256" key="5">
    <source>
        <dbReference type="ARBA" id="ARBA00022801"/>
    </source>
</evidence>
<evidence type="ECO:0000259" key="7">
    <source>
        <dbReference type="PROSITE" id="PS50994"/>
    </source>
</evidence>
<keyword evidence="6" id="KW-0695">RNA-directed DNA polymerase</keyword>
<keyword evidence="1" id="KW-0808">Transferase</keyword>
<dbReference type="GO" id="GO:0003964">
    <property type="term" value="F:RNA-directed DNA polymerase activity"/>
    <property type="evidence" value="ECO:0007669"/>
    <property type="project" value="UniProtKB-KW"/>
</dbReference>
<dbReference type="GO" id="GO:0015074">
    <property type="term" value="P:DNA integration"/>
    <property type="evidence" value="ECO:0007669"/>
    <property type="project" value="InterPro"/>
</dbReference>
<evidence type="ECO:0000256" key="6">
    <source>
        <dbReference type="ARBA" id="ARBA00022918"/>
    </source>
</evidence>
<evidence type="ECO:0000313" key="9">
    <source>
        <dbReference type="Proteomes" id="UP000629438"/>
    </source>
</evidence>
<dbReference type="PANTHER" id="PTHR41694:SF3">
    <property type="entry name" value="RNA-DIRECTED DNA POLYMERASE-RELATED"/>
    <property type="match status" value="1"/>
</dbReference>
<dbReference type="Proteomes" id="UP000629438">
    <property type="component" value="Unassembled WGS sequence"/>
</dbReference>
<evidence type="ECO:0000256" key="4">
    <source>
        <dbReference type="ARBA" id="ARBA00022759"/>
    </source>
</evidence>
<keyword evidence="4" id="KW-0255">Endonuclease</keyword>
<feature type="domain" description="Integrase catalytic" evidence="7">
    <location>
        <begin position="1"/>
        <end position="64"/>
    </location>
</feature>
<gene>
    <name evidence="8" type="primary">Ervk19_1</name>
    <name evidence="8" type="ORF">TICMUR_R12675</name>
</gene>
<dbReference type="InterPro" id="IPR036397">
    <property type="entry name" value="RNaseH_sf"/>
</dbReference>